<proteinExistence type="predicted"/>
<name>A0A0F9KS15_9ZZZZ</name>
<feature type="non-terminal residue" evidence="1">
    <location>
        <position position="1"/>
    </location>
</feature>
<accession>A0A0F9KS15</accession>
<dbReference type="AlphaFoldDB" id="A0A0F9KS15"/>
<dbReference type="EMBL" id="LAZR01007475">
    <property type="protein sequence ID" value="KKM85034.1"/>
    <property type="molecule type" value="Genomic_DNA"/>
</dbReference>
<evidence type="ECO:0000313" key="1">
    <source>
        <dbReference type="EMBL" id="KKM85034.1"/>
    </source>
</evidence>
<gene>
    <name evidence="1" type="ORF">LCGC14_1293320</name>
</gene>
<sequence>GIHILVRNGKMGRNQVAARAAFMKAEKKEMFALTMEDRLAKLEDELGNLKIWLEAYEDDMDATVTEIENRIKYLERFNHDGR</sequence>
<organism evidence="1">
    <name type="scientific">marine sediment metagenome</name>
    <dbReference type="NCBI Taxonomy" id="412755"/>
    <lineage>
        <taxon>unclassified sequences</taxon>
        <taxon>metagenomes</taxon>
        <taxon>ecological metagenomes</taxon>
    </lineage>
</organism>
<protein>
    <submittedName>
        <fullName evidence="1">Uncharacterized protein</fullName>
    </submittedName>
</protein>
<reference evidence="1" key="1">
    <citation type="journal article" date="2015" name="Nature">
        <title>Complex archaea that bridge the gap between prokaryotes and eukaryotes.</title>
        <authorList>
            <person name="Spang A."/>
            <person name="Saw J.H."/>
            <person name="Jorgensen S.L."/>
            <person name="Zaremba-Niedzwiedzka K."/>
            <person name="Martijn J."/>
            <person name="Lind A.E."/>
            <person name="van Eijk R."/>
            <person name="Schleper C."/>
            <person name="Guy L."/>
            <person name="Ettema T.J."/>
        </authorList>
    </citation>
    <scope>NUCLEOTIDE SEQUENCE</scope>
</reference>
<comment type="caution">
    <text evidence="1">The sequence shown here is derived from an EMBL/GenBank/DDBJ whole genome shotgun (WGS) entry which is preliminary data.</text>
</comment>